<dbReference type="Pfam" id="PF04972">
    <property type="entry name" value="BON"/>
    <property type="match status" value="1"/>
</dbReference>
<feature type="signal peptide" evidence="1">
    <location>
        <begin position="1"/>
        <end position="20"/>
    </location>
</feature>
<protein>
    <submittedName>
        <fullName evidence="3">BON domain-containing protein</fullName>
    </submittedName>
</protein>
<dbReference type="AlphaFoldDB" id="A0A5B0G2Q2"/>
<dbReference type="RefSeq" id="WP_149676474.1">
    <property type="nucleotide sequence ID" value="NZ_VTUZ01000073.1"/>
</dbReference>
<dbReference type="Proteomes" id="UP000325273">
    <property type="component" value="Unassembled WGS sequence"/>
</dbReference>
<dbReference type="PROSITE" id="PS50914">
    <property type="entry name" value="BON"/>
    <property type="match status" value="1"/>
</dbReference>
<dbReference type="Gene3D" id="3.30.1340.30">
    <property type="match status" value="1"/>
</dbReference>
<keyword evidence="4" id="KW-1185">Reference proteome</keyword>
<name>A0A5B0G2Q2_9BURK</name>
<evidence type="ECO:0000256" key="1">
    <source>
        <dbReference type="SAM" id="SignalP"/>
    </source>
</evidence>
<comment type="caution">
    <text evidence="3">The sequence shown here is derived from an EMBL/GenBank/DDBJ whole genome shotgun (WGS) entry which is preliminary data.</text>
</comment>
<sequence length="124" mass="13409">MSSQVISKALLIVLFPAVSASVWSQTSGNREVSADHVEAVSQKLIVKSDRLADRALRRRIYKALAKHTEVDAGNISIVAKNGQVTLDGTVRDAGQIDTVEKVTRSDPGVLAVTNKLAVQRPFEE</sequence>
<evidence type="ECO:0000313" key="3">
    <source>
        <dbReference type="EMBL" id="KAA0997777.1"/>
    </source>
</evidence>
<keyword evidence="1" id="KW-0732">Signal</keyword>
<evidence type="ECO:0000259" key="2">
    <source>
        <dbReference type="PROSITE" id="PS50914"/>
    </source>
</evidence>
<organism evidence="3 4">
    <name type="scientific">Paraburkholderia panacisoli</name>
    <dbReference type="NCBI Taxonomy" id="2603818"/>
    <lineage>
        <taxon>Bacteria</taxon>
        <taxon>Pseudomonadati</taxon>
        <taxon>Pseudomonadota</taxon>
        <taxon>Betaproteobacteria</taxon>
        <taxon>Burkholderiales</taxon>
        <taxon>Burkholderiaceae</taxon>
        <taxon>Paraburkholderia</taxon>
    </lineage>
</organism>
<gene>
    <name evidence="3" type="ORF">FVF58_47675</name>
</gene>
<proteinExistence type="predicted"/>
<reference evidence="3 4" key="1">
    <citation type="submission" date="2019-08" db="EMBL/GenBank/DDBJ databases">
        <title>Paraburkholderia sp. DCY113.</title>
        <authorList>
            <person name="Kang J."/>
        </authorList>
    </citation>
    <scope>NUCLEOTIDE SEQUENCE [LARGE SCALE GENOMIC DNA]</scope>
    <source>
        <strain evidence="3 4">DCY113</strain>
    </source>
</reference>
<accession>A0A5B0G2Q2</accession>
<feature type="domain" description="BON" evidence="2">
    <location>
        <begin position="52"/>
        <end position="120"/>
    </location>
</feature>
<dbReference type="EMBL" id="VTUZ01000073">
    <property type="protein sequence ID" value="KAA0997777.1"/>
    <property type="molecule type" value="Genomic_DNA"/>
</dbReference>
<feature type="chain" id="PRO_5022947575" evidence="1">
    <location>
        <begin position="21"/>
        <end position="124"/>
    </location>
</feature>
<evidence type="ECO:0000313" key="4">
    <source>
        <dbReference type="Proteomes" id="UP000325273"/>
    </source>
</evidence>
<dbReference type="InterPro" id="IPR007055">
    <property type="entry name" value="BON_dom"/>
</dbReference>